<feature type="domain" description="J" evidence="4">
    <location>
        <begin position="10"/>
        <end position="75"/>
    </location>
</feature>
<dbReference type="InterPro" id="IPR036869">
    <property type="entry name" value="J_dom_sf"/>
</dbReference>
<dbReference type="PROSITE" id="PS00636">
    <property type="entry name" value="DNAJ_1"/>
    <property type="match status" value="1"/>
</dbReference>
<comment type="caution">
    <text evidence="5">The sequence shown here is derived from an EMBL/GenBank/DDBJ whole genome shotgun (WGS) entry which is preliminary data.</text>
</comment>
<accession>A0ABT0QWP3</accession>
<organism evidence="5 6">
    <name type="scientific">Brachybacterium equifaecis</name>
    <dbReference type="NCBI Taxonomy" id="2910770"/>
    <lineage>
        <taxon>Bacteria</taxon>
        <taxon>Bacillati</taxon>
        <taxon>Actinomycetota</taxon>
        <taxon>Actinomycetes</taxon>
        <taxon>Micrococcales</taxon>
        <taxon>Dermabacteraceae</taxon>
        <taxon>Brachybacterium</taxon>
    </lineage>
</organism>
<name>A0ABT0QWP3_9MICO</name>
<keyword evidence="3" id="KW-0143">Chaperone</keyword>
<dbReference type="EMBL" id="JAKNCJ010000001">
    <property type="protein sequence ID" value="MCL6421899.1"/>
    <property type="molecule type" value="Genomic_DNA"/>
</dbReference>
<keyword evidence="2" id="KW-0346">Stress response</keyword>
<dbReference type="InterPro" id="IPR018253">
    <property type="entry name" value="DnaJ_domain_CS"/>
</dbReference>
<proteinExistence type="predicted"/>
<protein>
    <submittedName>
        <fullName evidence="5">DnaJ domain-containing protein</fullName>
    </submittedName>
</protein>
<evidence type="ECO:0000256" key="2">
    <source>
        <dbReference type="ARBA" id="ARBA00023016"/>
    </source>
</evidence>
<dbReference type="PANTHER" id="PTHR43096:SF54">
    <property type="entry name" value="CHAPERONE PROTEIN DNAJ 1"/>
    <property type="match status" value="1"/>
</dbReference>
<dbReference type="RefSeq" id="WP_249736058.1">
    <property type="nucleotide sequence ID" value="NZ_JAKNCJ010000001.1"/>
</dbReference>
<dbReference type="PROSITE" id="PS50076">
    <property type="entry name" value="DNAJ_2"/>
    <property type="match status" value="1"/>
</dbReference>
<dbReference type="InterPro" id="IPR002939">
    <property type="entry name" value="DnaJ_C"/>
</dbReference>
<reference evidence="5" key="1">
    <citation type="submission" date="2022-02" db="EMBL/GenBank/DDBJ databases">
        <authorList>
            <person name="Lee M."/>
            <person name="Kim S.-J."/>
            <person name="Jung M.-Y."/>
        </authorList>
    </citation>
    <scope>NUCLEOTIDE SEQUENCE</scope>
    <source>
        <strain evidence="5">JHP9</strain>
    </source>
</reference>
<keyword evidence="1" id="KW-0235">DNA replication</keyword>
<dbReference type="Proteomes" id="UP001203761">
    <property type="component" value="Unassembled WGS sequence"/>
</dbReference>
<dbReference type="Gene3D" id="2.60.260.20">
    <property type="entry name" value="Urease metallochaperone UreE, N-terminal domain"/>
    <property type="match status" value="2"/>
</dbReference>
<dbReference type="PANTHER" id="PTHR43096">
    <property type="entry name" value="DNAJ HOMOLOG 1, MITOCHONDRIAL-RELATED"/>
    <property type="match status" value="1"/>
</dbReference>
<dbReference type="InterPro" id="IPR001623">
    <property type="entry name" value="DnaJ_domain"/>
</dbReference>
<dbReference type="Pfam" id="PF00226">
    <property type="entry name" value="DnaJ"/>
    <property type="match status" value="1"/>
</dbReference>
<evidence type="ECO:0000313" key="6">
    <source>
        <dbReference type="Proteomes" id="UP001203761"/>
    </source>
</evidence>
<keyword evidence="6" id="KW-1185">Reference proteome</keyword>
<dbReference type="CDD" id="cd10747">
    <property type="entry name" value="DnaJ_C"/>
    <property type="match status" value="1"/>
</dbReference>
<dbReference type="Pfam" id="PF01556">
    <property type="entry name" value="DnaJ_C"/>
    <property type="match status" value="1"/>
</dbReference>
<dbReference type="SUPFAM" id="SSF49493">
    <property type="entry name" value="HSP40/DnaJ peptide-binding domain"/>
    <property type="match status" value="2"/>
</dbReference>
<evidence type="ECO:0000259" key="4">
    <source>
        <dbReference type="PROSITE" id="PS50076"/>
    </source>
</evidence>
<gene>
    <name evidence="5" type="ORF">Bequi_00615</name>
</gene>
<evidence type="ECO:0000313" key="5">
    <source>
        <dbReference type="EMBL" id="MCL6421899.1"/>
    </source>
</evidence>
<dbReference type="Gene3D" id="1.10.287.110">
    <property type="entry name" value="DnaJ domain"/>
    <property type="match status" value="1"/>
</dbReference>
<dbReference type="SUPFAM" id="SSF46565">
    <property type="entry name" value="Chaperone J-domain"/>
    <property type="match status" value="1"/>
</dbReference>
<dbReference type="PRINTS" id="PR00625">
    <property type="entry name" value="JDOMAIN"/>
</dbReference>
<dbReference type="CDD" id="cd06257">
    <property type="entry name" value="DnaJ"/>
    <property type="match status" value="1"/>
</dbReference>
<dbReference type="SMART" id="SM00271">
    <property type="entry name" value="DnaJ"/>
    <property type="match status" value="1"/>
</dbReference>
<evidence type="ECO:0000256" key="1">
    <source>
        <dbReference type="ARBA" id="ARBA00022705"/>
    </source>
</evidence>
<sequence length="337" mass="34586">MSQQDWLDKDFYAVLGVSKDADAQAIKKAYRKKARDLHPDRHPDDPTAEDRFKQVGEAYSVLNDPEQRKQYDAIRAMGAGGARFAAGPGGAGGGAGFEDLFGSMFSGGGSRGGFGGGGFSGSGASGVNIEDLMGMFGQGGGFPGGAGGQAGFRGAAPGEDISARTRIGFRDAAQGTEVTLDVGGRRVTARIPAGVKDGQKIRLRGKGRPGQGGAPAGDLLLTLDVTPHPVWTADGADLRITVPVSFDEAVLGTRLQVPLLDGGTVTVKVPAGTPAGRSLRVKGKGLKTAKRTGDLLVQIQVAVPSHVEGDAKKAVEDLREALAGEDPRAGLAEAASR</sequence>
<dbReference type="InterPro" id="IPR008971">
    <property type="entry name" value="HSP40/DnaJ_pept-bd"/>
</dbReference>
<evidence type="ECO:0000256" key="3">
    <source>
        <dbReference type="ARBA" id="ARBA00023186"/>
    </source>
</evidence>